<evidence type="ECO:0000313" key="1">
    <source>
        <dbReference type="EMBL" id="CCA14318.1"/>
    </source>
</evidence>
<dbReference type="AlphaFoldDB" id="F0VZU7"/>
<protein>
    <submittedName>
        <fullName evidence="1">AlNc14C3G426 protein</fullName>
    </submittedName>
</protein>
<reference evidence="1" key="2">
    <citation type="submission" date="2011-02" db="EMBL/GenBank/DDBJ databases">
        <authorList>
            <person name="MacLean D."/>
        </authorList>
    </citation>
    <scope>NUCLEOTIDE SEQUENCE</scope>
</reference>
<name>F0VZU7_9STRA</name>
<gene>
    <name evidence="1" type="primary">AlNc14C3G426</name>
    <name evidence="1" type="ORF">ALNC14_004610</name>
</gene>
<proteinExistence type="predicted"/>
<sequence>MMNLSNSGSEQRNFAARPTLLRFLLFTAVTIKHLSRLTCLHDARNAQLVQLSH</sequence>
<organism evidence="1">
    <name type="scientific">Albugo laibachii Nc14</name>
    <dbReference type="NCBI Taxonomy" id="890382"/>
    <lineage>
        <taxon>Eukaryota</taxon>
        <taxon>Sar</taxon>
        <taxon>Stramenopiles</taxon>
        <taxon>Oomycota</taxon>
        <taxon>Peronosporomycetes</taxon>
        <taxon>Albuginales</taxon>
        <taxon>Albuginaceae</taxon>
        <taxon>Albugo</taxon>
    </lineage>
</organism>
<reference evidence="1" key="1">
    <citation type="journal article" date="2011" name="PLoS Biol.">
        <title>Gene gain and loss during evolution of obligate parasitism in the white rust pathogen of Arabidopsis thaliana.</title>
        <authorList>
            <person name="Kemen E."/>
            <person name="Gardiner A."/>
            <person name="Schultz-Larsen T."/>
            <person name="Kemen A.C."/>
            <person name="Balmuth A.L."/>
            <person name="Robert-Seilaniantz A."/>
            <person name="Bailey K."/>
            <person name="Holub E."/>
            <person name="Studholme D.J."/>
            <person name="Maclean D."/>
            <person name="Jones J.D."/>
        </authorList>
    </citation>
    <scope>NUCLEOTIDE SEQUENCE</scope>
</reference>
<dbReference type="EMBL" id="FR824048">
    <property type="protein sequence ID" value="CCA14318.1"/>
    <property type="molecule type" value="Genomic_DNA"/>
</dbReference>
<accession>F0VZU7</accession>
<dbReference type="HOGENOM" id="CLU_3091268_0_0_1"/>